<keyword evidence="1" id="KW-1133">Transmembrane helix</keyword>
<dbReference type="InterPro" id="IPR007462">
    <property type="entry name" value="COV1-like"/>
</dbReference>
<evidence type="ECO:0000313" key="3">
    <source>
        <dbReference type="Proteomes" id="UP000241193"/>
    </source>
</evidence>
<proteinExistence type="predicted"/>
<keyword evidence="1" id="KW-0812">Transmembrane</keyword>
<dbReference type="AlphaFoldDB" id="A0A2T4IEZ1"/>
<evidence type="ECO:0008006" key="4">
    <source>
        <dbReference type="Google" id="ProtNLM"/>
    </source>
</evidence>
<evidence type="ECO:0000256" key="1">
    <source>
        <dbReference type="SAM" id="Phobius"/>
    </source>
</evidence>
<dbReference type="RefSeq" id="WP_107493651.1">
    <property type="nucleotide sequence ID" value="NZ_PZKC01000007.1"/>
</dbReference>
<feature type="transmembrane region" description="Helical" evidence="1">
    <location>
        <begin position="48"/>
        <end position="74"/>
    </location>
</feature>
<evidence type="ECO:0000313" key="2">
    <source>
        <dbReference type="EMBL" id="PTD96331.1"/>
    </source>
</evidence>
<dbReference type="EMBL" id="PZKC01000007">
    <property type="protein sequence ID" value="PTD96331.1"/>
    <property type="molecule type" value="Genomic_DNA"/>
</dbReference>
<dbReference type="Pfam" id="PF04367">
    <property type="entry name" value="DUF502"/>
    <property type="match status" value="1"/>
</dbReference>
<keyword evidence="3" id="KW-1185">Reference proteome</keyword>
<dbReference type="PANTHER" id="PTHR31876">
    <property type="entry name" value="COV-LIKE PROTEIN 1"/>
    <property type="match status" value="1"/>
</dbReference>
<keyword evidence="1" id="KW-0472">Membrane</keyword>
<dbReference type="PANTHER" id="PTHR31876:SF26">
    <property type="entry name" value="PROTEIN LIKE COV 2"/>
    <property type="match status" value="1"/>
</dbReference>
<accession>A0A2T4IEZ1</accession>
<dbReference type="OrthoDB" id="5636623at2"/>
<name>A0A2T4IEZ1_9RHOO</name>
<gene>
    <name evidence="2" type="ORF">C8261_10485</name>
</gene>
<protein>
    <recommendedName>
        <fullName evidence="4">DUF502 domain-containing protein</fullName>
    </recommendedName>
</protein>
<reference evidence="2 3" key="1">
    <citation type="submission" date="2018-03" db="EMBL/GenBank/DDBJ databases">
        <authorList>
            <person name="Keele B.F."/>
        </authorList>
    </citation>
    <scope>NUCLEOTIDE SEQUENCE [LARGE SCALE GENOMIC DNA]</scope>
    <source>
        <strain evidence="2 3">D20</strain>
    </source>
</reference>
<comment type="caution">
    <text evidence="2">The sequence shown here is derived from an EMBL/GenBank/DDBJ whole genome shotgun (WGS) entry which is preliminary data.</text>
</comment>
<reference evidence="2 3" key="2">
    <citation type="submission" date="2018-04" db="EMBL/GenBank/DDBJ databases">
        <title>Thauera lacus sp. nov., isolated from an saline lake in Inner Mongolia, China.</title>
        <authorList>
            <person name="Liang Q.-Y."/>
        </authorList>
    </citation>
    <scope>NUCLEOTIDE SEQUENCE [LARGE SCALE GENOMIC DNA]</scope>
    <source>
        <strain evidence="2 3">D20</strain>
    </source>
</reference>
<sequence>MMKSIGRVFVTGLLTVIPVLATVFLIVWFVEAAEGLVGAQVRQLIPDIYYVAGMGIAVVCLMIFLVGLLMRAWLFRELTARAERLLLAIPLVRSIYAAVRDLLGLIVERDEEARMQVVAVELPGTGMRLIGFVTRSDFSDLPRGVGHEGEVAVYLPMSYMVGGYTVFVPREAVTTLAWSREEAMKFILIAGIRAMRPAPGGRT</sequence>
<organism evidence="2 3">
    <name type="scientific">Pseudothauera lacus</name>
    <dbReference type="NCBI Taxonomy" id="2136175"/>
    <lineage>
        <taxon>Bacteria</taxon>
        <taxon>Pseudomonadati</taxon>
        <taxon>Pseudomonadota</taxon>
        <taxon>Betaproteobacteria</taxon>
        <taxon>Rhodocyclales</taxon>
        <taxon>Zoogloeaceae</taxon>
        <taxon>Pseudothauera</taxon>
    </lineage>
</organism>
<dbReference type="Proteomes" id="UP000241193">
    <property type="component" value="Unassembled WGS sequence"/>
</dbReference>